<dbReference type="Proteomes" id="UP000024329">
    <property type="component" value="Unassembled WGS sequence"/>
</dbReference>
<dbReference type="Proteomes" id="UP000094626">
    <property type="component" value="Plasmid pSA1"/>
</dbReference>
<reference evidence="4" key="3">
    <citation type="journal article" date="2017" name="J. Biotechnol.">
        <title>Complete genome sequence of Novosphingobium resinovorum SA1, a versatile xenobiotic-degrading bacterium capable of utilizing sulfanilic acid.</title>
        <authorList>
            <person name="Hegedus B."/>
            <person name="Kos P.B."/>
            <person name="Balint B."/>
            <person name="Maroti G."/>
            <person name="Gan H.M."/>
            <person name="Perei K."/>
            <person name="Rakhely G."/>
        </authorList>
    </citation>
    <scope>NUCLEOTIDE SEQUENCE [LARGE SCALE GENOMIC DNA]</scope>
    <source>
        <strain evidence="4">SA1</strain>
    </source>
</reference>
<dbReference type="OrthoDB" id="7513394at2"/>
<dbReference type="EMBL" id="JFYZ01000089">
    <property type="protein sequence ID" value="EZP67587.1"/>
    <property type="molecule type" value="Genomic_DNA"/>
</dbReference>
<evidence type="ECO:0000313" key="1">
    <source>
        <dbReference type="EMBL" id="AOR79419.1"/>
    </source>
</evidence>
<keyword evidence="4" id="KW-1185">Reference proteome</keyword>
<name>A0A031J2T3_9SPHN</name>
<gene>
    <name evidence="1" type="ORF">BES08_21535</name>
    <name evidence="2" type="ORF">BV97_05706</name>
</gene>
<protein>
    <submittedName>
        <fullName evidence="2">Uncharacterized protein</fullName>
    </submittedName>
</protein>
<dbReference type="KEGG" id="nre:BES08_21535"/>
<evidence type="ECO:0000313" key="4">
    <source>
        <dbReference type="Proteomes" id="UP000094626"/>
    </source>
</evidence>
<keyword evidence="1" id="KW-0614">Plasmid</keyword>
<reference evidence="1" key="2">
    <citation type="submission" date="2016-08" db="EMBL/GenBank/DDBJ databases">
        <authorList>
            <person name="Seilhamer J.J."/>
        </authorList>
    </citation>
    <scope>NUCLEOTIDE SEQUENCE [LARGE SCALE GENOMIC DNA]</scope>
    <source>
        <strain evidence="1">SA1</strain>
        <plasmid evidence="1">pSA1</plasmid>
    </source>
</reference>
<dbReference type="EMBL" id="CP017076">
    <property type="protein sequence ID" value="AOR79419.1"/>
    <property type="molecule type" value="Genomic_DNA"/>
</dbReference>
<proteinExistence type="predicted"/>
<geneLocation type="plasmid" evidence="1 4">
    <name>pSA1</name>
</geneLocation>
<dbReference type="PATRIC" id="fig|158500.4.peg.5781"/>
<sequence length="84" mass="9563">MAEHDGEHYEGGEAWADILARRSPEGRAVVEQLDRAEEAALAIQERVTLALIEKRDVTDDFCAFEAALTEVLRMRSKVYRMARQ</sequence>
<reference evidence="2 3" key="1">
    <citation type="submission" date="2014-03" db="EMBL/GenBank/DDBJ databases">
        <title>Whole genome sequence of Novosphingobium resinovorum KF1.</title>
        <authorList>
            <person name="Gan H.M."/>
            <person name="Gan H.Y."/>
            <person name="Chew T.H."/>
            <person name="Savka M.A."/>
        </authorList>
    </citation>
    <scope>NUCLEOTIDE SEQUENCE [LARGE SCALE GENOMIC DNA]</scope>
    <source>
        <strain evidence="2 3">KF1</strain>
    </source>
</reference>
<evidence type="ECO:0000313" key="3">
    <source>
        <dbReference type="Proteomes" id="UP000024329"/>
    </source>
</evidence>
<organism evidence="2 3">
    <name type="scientific">Novosphingobium resinovorum</name>
    <dbReference type="NCBI Taxonomy" id="158500"/>
    <lineage>
        <taxon>Bacteria</taxon>
        <taxon>Pseudomonadati</taxon>
        <taxon>Pseudomonadota</taxon>
        <taxon>Alphaproteobacteria</taxon>
        <taxon>Sphingomonadales</taxon>
        <taxon>Sphingomonadaceae</taxon>
        <taxon>Novosphingobium</taxon>
    </lineage>
</organism>
<accession>A0A031J2T3</accession>
<dbReference type="AlphaFoldDB" id="A0A031J2T3"/>
<dbReference type="RefSeq" id="WP_036531062.1">
    <property type="nucleotide sequence ID" value="NZ_CP017076.1"/>
</dbReference>
<evidence type="ECO:0000313" key="2">
    <source>
        <dbReference type="EMBL" id="EZP67587.1"/>
    </source>
</evidence>